<sequence length="203" mass="21962">MNDDEIFAAIADERRTLADQVSTLTDEQWATPSLCVEWTCRDVLAHLVVPLVVSIPAFGWAMIKARGNFDRANLITTADVAKRHDDLPKILRDKANKRFTPPGYGPAAPLTDIVIHGLDIRRPLGLSAGFAPDIARVVLDFVTDKGGAPIVKRARVRWSATDLDWSHGDGPTVEGPAESLMLVLSGRDAGLPELRGDGVAHLG</sequence>
<protein>
    <recommendedName>
        <fullName evidence="1">Mycothiol-dependent maleylpyruvate isomerase metal-binding domain-containing protein</fullName>
    </recommendedName>
</protein>
<accession>D0LCD6</accession>
<organism evidence="2 3">
    <name type="scientific">Gordonia bronchialis (strain ATCC 25592 / DSM 43247 / BCRC 13721 / JCM 3198 / KCTC 3076 / NBRC 16047 / NCTC 10667)</name>
    <name type="common">Rhodococcus bronchialis</name>
    <dbReference type="NCBI Taxonomy" id="526226"/>
    <lineage>
        <taxon>Bacteria</taxon>
        <taxon>Bacillati</taxon>
        <taxon>Actinomycetota</taxon>
        <taxon>Actinomycetes</taxon>
        <taxon>Mycobacteriales</taxon>
        <taxon>Gordoniaceae</taxon>
        <taxon>Gordonia</taxon>
    </lineage>
</organism>
<dbReference type="HOGENOM" id="CLU_094601_0_0_11"/>
<dbReference type="KEGG" id="gbr:Gbro_0318"/>
<dbReference type="InterPro" id="IPR017517">
    <property type="entry name" value="Maleyloyr_isom"/>
</dbReference>
<gene>
    <name evidence="2" type="ordered locus">Gbro_0318</name>
</gene>
<dbReference type="InterPro" id="IPR034660">
    <property type="entry name" value="DinB/YfiT-like"/>
</dbReference>
<reference evidence="3" key="1">
    <citation type="submission" date="2009-10" db="EMBL/GenBank/DDBJ databases">
        <title>The complete chromosome of Gordonia bronchialis DSM 43247.</title>
        <authorList>
            <consortium name="US DOE Joint Genome Institute (JGI-PGF)"/>
            <person name="Lucas S."/>
            <person name="Copeland A."/>
            <person name="Lapidus A."/>
            <person name="Glavina del Rio T."/>
            <person name="Dalin E."/>
            <person name="Tice H."/>
            <person name="Bruce D."/>
            <person name="Goodwin L."/>
            <person name="Pitluck S."/>
            <person name="Kyrpides N."/>
            <person name="Mavromatis K."/>
            <person name="Ivanova N."/>
            <person name="Ovchinnikova G."/>
            <person name="Saunders E."/>
            <person name="Brettin T."/>
            <person name="Detter J.C."/>
            <person name="Han C."/>
            <person name="Larimer F."/>
            <person name="Land M."/>
            <person name="Hauser L."/>
            <person name="Markowitz V."/>
            <person name="Cheng J.-F."/>
            <person name="Hugenholtz P."/>
            <person name="Woyke T."/>
            <person name="Wu D."/>
            <person name="Jando M."/>
            <person name="Schneider S."/>
            <person name="Goeker M."/>
            <person name="Klenk H.-P."/>
            <person name="Eisen J.A."/>
        </authorList>
    </citation>
    <scope>NUCLEOTIDE SEQUENCE [LARGE SCALE GENOMIC DNA]</scope>
    <source>
        <strain evidence="3">ATCC 25592 / DSM 43247 / BCRC 13721 / JCM 3198 / KCTC 3076 / NBRC 16047 / NCTC 10667</strain>
    </source>
</reference>
<dbReference type="STRING" id="526226.Gbro_0318"/>
<evidence type="ECO:0000313" key="3">
    <source>
        <dbReference type="Proteomes" id="UP000001219"/>
    </source>
</evidence>
<dbReference type="OrthoDB" id="5178565at2"/>
<evidence type="ECO:0000313" key="2">
    <source>
        <dbReference type="EMBL" id="ACY19660.1"/>
    </source>
</evidence>
<dbReference type="AlphaFoldDB" id="D0LCD6"/>
<feature type="domain" description="Mycothiol-dependent maleylpyruvate isomerase metal-binding" evidence="1">
    <location>
        <begin position="11"/>
        <end position="48"/>
    </location>
</feature>
<dbReference type="Proteomes" id="UP000001219">
    <property type="component" value="Chromosome"/>
</dbReference>
<dbReference type="NCBIfam" id="TIGR03083">
    <property type="entry name" value="maleylpyruvate isomerase family mycothiol-dependent enzyme"/>
    <property type="match status" value="1"/>
</dbReference>
<evidence type="ECO:0000259" key="1">
    <source>
        <dbReference type="Pfam" id="PF11716"/>
    </source>
</evidence>
<reference evidence="2 3" key="2">
    <citation type="journal article" date="2010" name="Stand. Genomic Sci.">
        <title>Complete genome sequence of Gordonia bronchialis type strain (3410).</title>
        <authorList>
            <person name="Ivanova N."/>
            <person name="Sikorski J."/>
            <person name="Jando M."/>
            <person name="Lapidus A."/>
            <person name="Nolan M."/>
            <person name="Lucas S."/>
            <person name="Del Rio T.G."/>
            <person name="Tice H."/>
            <person name="Copeland A."/>
            <person name="Cheng J.F."/>
            <person name="Chen F."/>
            <person name="Bruce D."/>
            <person name="Goodwin L."/>
            <person name="Pitluck S."/>
            <person name="Mavromatis K."/>
            <person name="Ovchinnikova G."/>
            <person name="Pati A."/>
            <person name="Chen A."/>
            <person name="Palaniappan K."/>
            <person name="Land M."/>
            <person name="Hauser L."/>
            <person name="Chang Y.J."/>
            <person name="Jeffries C.D."/>
            <person name="Chain P."/>
            <person name="Saunders E."/>
            <person name="Han C."/>
            <person name="Detter J.C."/>
            <person name="Brettin T."/>
            <person name="Rohde M."/>
            <person name="Goker M."/>
            <person name="Bristow J."/>
            <person name="Eisen J.A."/>
            <person name="Markowitz V."/>
            <person name="Hugenholtz P."/>
            <person name="Klenk H.P."/>
            <person name="Kyrpides N.C."/>
        </authorList>
    </citation>
    <scope>NUCLEOTIDE SEQUENCE [LARGE SCALE GENOMIC DNA]</scope>
    <source>
        <strain evidence="3">ATCC 25592 / DSM 43247 / BCRC 13721 / JCM 3198 / KCTC 3076 / NBRC 16047 / NCTC 10667</strain>
    </source>
</reference>
<dbReference type="RefSeq" id="WP_012832251.1">
    <property type="nucleotide sequence ID" value="NC_013441.1"/>
</dbReference>
<dbReference type="Pfam" id="PF11716">
    <property type="entry name" value="MDMPI_N"/>
    <property type="match status" value="1"/>
</dbReference>
<keyword evidence="3" id="KW-1185">Reference proteome</keyword>
<name>D0LCD6_GORB4</name>
<proteinExistence type="predicted"/>
<dbReference type="Gene3D" id="1.20.120.450">
    <property type="entry name" value="dinb family like domain"/>
    <property type="match status" value="1"/>
</dbReference>
<dbReference type="GO" id="GO:0046872">
    <property type="term" value="F:metal ion binding"/>
    <property type="evidence" value="ECO:0007669"/>
    <property type="project" value="InterPro"/>
</dbReference>
<dbReference type="eggNOG" id="ENOG50337Z7">
    <property type="taxonomic scope" value="Bacteria"/>
</dbReference>
<dbReference type="InterPro" id="IPR024344">
    <property type="entry name" value="MDMPI_metal-binding"/>
</dbReference>
<dbReference type="SUPFAM" id="SSF109854">
    <property type="entry name" value="DinB/YfiT-like putative metalloenzymes"/>
    <property type="match status" value="1"/>
</dbReference>
<dbReference type="EMBL" id="CP001802">
    <property type="protein sequence ID" value="ACY19660.1"/>
    <property type="molecule type" value="Genomic_DNA"/>
</dbReference>